<dbReference type="CDD" id="cd16329">
    <property type="entry name" value="LolA_like"/>
    <property type="match status" value="1"/>
</dbReference>
<dbReference type="KEGG" id="pla:Plav_0163"/>
<keyword evidence="1" id="KW-0732">Signal</keyword>
<evidence type="ECO:0000313" key="2">
    <source>
        <dbReference type="EMBL" id="ABS61786.1"/>
    </source>
</evidence>
<reference evidence="2 3" key="1">
    <citation type="journal article" date="2011" name="Stand. Genomic Sci.">
        <title>Complete genome sequence of Parvibaculum lavamentivorans type strain (DS-1(T)).</title>
        <authorList>
            <person name="Schleheck D."/>
            <person name="Weiss M."/>
            <person name="Pitluck S."/>
            <person name="Bruce D."/>
            <person name="Land M.L."/>
            <person name="Han S."/>
            <person name="Saunders E."/>
            <person name="Tapia R."/>
            <person name="Detter C."/>
            <person name="Brettin T."/>
            <person name="Han J."/>
            <person name="Woyke T."/>
            <person name="Goodwin L."/>
            <person name="Pennacchio L."/>
            <person name="Nolan M."/>
            <person name="Cook A.M."/>
            <person name="Kjelleberg S."/>
            <person name="Thomas T."/>
        </authorList>
    </citation>
    <scope>NUCLEOTIDE SEQUENCE [LARGE SCALE GENOMIC DNA]</scope>
    <source>
        <strain evidence="3">DS-1 / DSM 13023 / NCIMB 13966</strain>
    </source>
</reference>
<dbReference type="eggNOG" id="ENOG502Z7HQ">
    <property type="taxonomic scope" value="Bacteria"/>
</dbReference>
<dbReference type="OrthoDB" id="8431898at2"/>
<dbReference type="Gene3D" id="2.50.20.10">
    <property type="entry name" value="Lipoprotein localisation LolA/LolB/LppX"/>
    <property type="match status" value="1"/>
</dbReference>
<accession>A7HPF3</accession>
<feature type="signal peptide" evidence="1">
    <location>
        <begin position="1"/>
        <end position="25"/>
    </location>
</feature>
<name>A7HPF3_PARL1</name>
<evidence type="ECO:0000313" key="3">
    <source>
        <dbReference type="Proteomes" id="UP000006377"/>
    </source>
</evidence>
<proteinExistence type="predicted"/>
<dbReference type="STRING" id="402881.Plav_0163"/>
<sequence>MFTKVSATAAFVACSIVLGAGQAQADSAADLGAKLTPIGAEVAGNAAGTIPAWSGGIVNPPAGYVQGQDYVDPYANDKKLFSITKDNLEQYRDNLAAGQIALLDRYAGYRMDVYPTHRSCAFPANVYEKTKANVGMAKIEKVAHDLTDAVPGGFPFPLPQSGDEVMWNHRTAYEGVARSVVGTTAVVNAGGQFVPLKWDELRLSNYYNPARTNFAELQNVQLKYLSTYIAPARVAGEAYLVHETLNGERNAWFYSPGLRRVRRAPTLSYDNPVSGYEGLGTADQLYMYNGRLDRYDWQLVGKKELYIPYNNYEFANSKHSVADLVEPNFPNRDVTRYELHRVWVIEATLKQGTRHLLPRRTFYIDEDSWRVVAADMYDSRGGLWRYQEETTVNAYDVPTCFGFGQALYDFQAGRYILDLVFNDDARPNFHAAASVTDSMFEVGALRKTGTR</sequence>
<dbReference type="EMBL" id="CP000774">
    <property type="protein sequence ID" value="ABS61786.1"/>
    <property type="molecule type" value="Genomic_DNA"/>
</dbReference>
<dbReference type="InterPro" id="IPR010752">
    <property type="entry name" value="DUF1329"/>
</dbReference>
<dbReference type="Proteomes" id="UP000006377">
    <property type="component" value="Chromosome"/>
</dbReference>
<feature type="chain" id="PRO_5002710360" description="Outer membrane lipoprotein-sorting protein" evidence="1">
    <location>
        <begin position="26"/>
        <end position="451"/>
    </location>
</feature>
<gene>
    <name evidence="2" type="ordered locus">Plav_0163</name>
</gene>
<evidence type="ECO:0008006" key="4">
    <source>
        <dbReference type="Google" id="ProtNLM"/>
    </source>
</evidence>
<evidence type="ECO:0000256" key="1">
    <source>
        <dbReference type="SAM" id="SignalP"/>
    </source>
</evidence>
<keyword evidence="3" id="KW-1185">Reference proteome</keyword>
<organism evidence="2 3">
    <name type="scientific">Parvibaculum lavamentivorans (strain DS-1 / DSM 13023 / NCIMB 13966)</name>
    <dbReference type="NCBI Taxonomy" id="402881"/>
    <lineage>
        <taxon>Bacteria</taxon>
        <taxon>Pseudomonadati</taxon>
        <taxon>Pseudomonadota</taxon>
        <taxon>Alphaproteobacteria</taxon>
        <taxon>Hyphomicrobiales</taxon>
        <taxon>Parvibaculaceae</taxon>
        <taxon>Parvibaculum</taxon>
    </lineage>
</organism>
<dbReference type="RefSeq" id="WP_011995077.1">
    <property type="nucleotide sequence ID" value="NC_009719.1"/>
</dbReference>
<dbReference type="AlphaFoldDB" id="A7HPF3"/>
<protein>
    <recommendedName>
        <fullName evidence="4">Outer membrane lipoprotein-sorting protein</fullName>
    </recommendedName>
</protein>
<dbReference type="HOGENOM" id="CLU_048734_0_0_5"/>
<dbReference type="Pfam" id="PF07044">
    <property type="entry name" value="DUF1329"/>
    <property type="match status" value="1"/>
</dbReference>